<dbReference type="InterPro" id="IPR045136">
    <property type="entry name" value="Iah1-like"/>
</dbReference>
<dbReference type="GeneID" id="59235776"/>
<dbReference type="PANTHER" id="PTHR14209:SF19">
    <property type="entry name" value="ISOAMYL ACETATE-HYDROLYZING ESTERASE 1 HOMOLOG"/>
    <property type="match status" value="1"/>
</dbReference>
<dbReference type="KEGG" id="zmk:HG535_0C04320"/>
<dbReference type="Gene3D" id="3.40.50.1110">
    <property type="entry name" value="SGNH hydrolase"/>
    <property type="match status" value="1"/>
</dbReference>
<organism evidence="2 3">
    <name type="scientific">Zygotorulaspora mrakii</name>
    <name type="common">Zygosaccharomyces mrakii</name>
    <dbReference type="NCBI Taxonomy" id="42260"/>
    <lineage>
        <taxon>Eukaryota</taxon>
        <taxon>Fungi</taxon>
        <taxon>Dikarya</taxon>
        <taxon>Ascomycota</taxon>
        <taxon>Saccharomycotina</taxon>
        <taxon>Saccharomycetes</taxon>
        <taxon>Saccharomycetales</taxon>
        <taxon>Saccharomycetaceae</taxon>
        <taxon>Zygotorulaspora</taxon>
    </lineage>
</organism>
<accession>A0A7H9B0C2</accession>
<proteinExistence type="predicted"/>
<evidence type="ECO:0000313" key="3">
    <source>
        <dbReference type="Proteomes" id="UP000509704"/>
    </source>
</evidence>
<dbReference type="CDD" id="cd01838">
    <property type="entry name" value="Isoamyl_acetate_hydrolase_like"/>
    <property type="match status" value="1"/>
</dbReference>
<dbReference type="InterPro" id="IPR013830">
    <property type="entry name" value="SGNH_hydro"/>
</dbReference>
<evidence type="ECO:0000259" key="1">
    <source>
        <dbReference type="Pfam" id="PF13472"/>
    </source>
</evidence>
<dbReference type="FunFam" id="3.40.50.1110:FF:000022">
    <property type="entry name" value="Isoamyl acetate-hydrolyzing esterase"/>
    <property type="match status" value="1"/>
</dbReference>
<protein>
    <recommendedName>
        <fullName evidence="1">SGNH hydrolase-type esterase domain-containing protein</fullName>
    </recommendedName>
</protein>
<dbReference type="Pfam" id="PF13472">
    <property type="entry name" value="Lipase_GDSL_2"/>
    <property type="match status" value="1"/>
</dbReference>
<sequence>MGSGKFLLFGDSITEYAFKTDMLEDDHKHYFALGAALCDIYTRKLDIVQRGYGGYNTRWALNILPRILESEPNIRMSTIFFGSNDAVSRGPQHISLPEYESNIRKLIALMKAKDIKPIVVGPALPDEVNWGKHSPASVENNYIRNTEGFKAYSDTAAMVALEENVPFVNLNEAFVKQGGANWRGLLRDGLHFSGEGYEIFFNELMKVIENSYPYYHPSNIPMQYPPWREVVTNPELLERNYF</sequence>
<evidence type="ECO:0000313" key="2">
    <source>
        <dbReference type="EMBL" id="QLG72078.1"/>
    </source>
</evidence>
<dbReference type="PANTHER" id="PTHR14209">
    <property type="entry name" value="ISOAMYL ACETATE-HYDROLYZING ESTERASE 1"/>
    <property type="match status" value="1"/>
</dbReference>
<dbReference type="RefSeq" id="XP_037143806.1">
    <property type="nucleotide sequence ID" value="XM_037287911.1"/>
</dbReference>
<dbReference type="EMBL" id="CP058606">
    <property type="protein sequence ID" value="QLG72078.1"/>
    <property type="molecule type" value="Genomic_DNA"/>
</dbReference>
<dbReference type="Proteomes" id="UP000509704">
    <property type="component" value="Chromosome 3"/>
</dbReference>
<name>A0A7H9B0C2_ZYGMR</name>
<gene>
    <name evidence="2" type="ORF">HG535_0C04320</name>
</gene>
<keyword evidence="3" id="KW-1185">Reference proteome</keyword>
<dbReference type="SUPFAM" id="SSF52266">
    <property type="entry name" value="SGNH hydrolase"/>
    <property type="match status" value="1"/>
</dbReference>
<feature type="domain" description="SGNH hydrolase-type esterase" evidence="1">
    <location>
        <begin position="8"/>
        <end position="199"/>
    </location>
</feature>
<dbReference type="OrthoDB" id="671439at2759"/>
<dbReference type="InterPro" id="IPR036514">
    <property type="entry name" value="SGNH_hydro_sf"/>
</dbReference>
<dbReference type="AlphaFoldDB" id="A0A7H9B0C2"/>
<reference evidence="2 3" key="1">
    <citation type="submission" date="2020-07" db="EMBL/GenBank/DDBJ databases">
        <title>The yeast mating-type switching endonuclease HO is a domesticated member of an unorthodox homing genetic element family.</title>
        <authorList>
            <person name="Coughlan A.Y."/>
            <person name="Lombardi L."/>
            <person name="Braun-Galleani S."/>
            <person name="Martos A.R."/>
            <person name="Galeote V."/>
            <person name="Bigey F."/>
            <person name="Dequin S."/>
            <person name="Byrne K.P."/>
            <person name="Wolfe K.H."/>
        </authorList>
    </citation>
    <scope>NUCLEOTIDE SEQUENCE [LARGE SCALE GENOMIC DNA]</scope>
    <source>
        <strain evidence="2 3">NRRL Y-6702</strain>
    </source>
</reference>